<comment type="similarity">
    <text evidence="2">Belongs to the MscS (TC 1.A.23) family.</text>
</comment>
<proteinExistence type="inferred from homology"/>
<dbReference type="GO" id="GO:0008381">
    <property type="term" value="F:mechanosensitive monoatomic ion channel activity"/>
    <property type="evidence" value="ECO:0007669"/>
    <property type="project" value="UniProtKB-ARBA"/>
</dbReference>
<evidence type="ECO:0000256" key="2">
    <source>
        <dbReference type="ARBA" id="ARBA00008017"/>
    </source>
</evidence>
<evidence type="ECO:0000259" key="8">
    <source>
        <dbReference type="Pfam" id="PF00924"/>
    </source>
</evidence>
<feature type="transmembrane region" description="Helical" evidence="7">
    <location>
        <begin position="141"/>
        <end position="163"/>
    </location>
</feature>
<comment type="caution">
    <text evidence="10">The sequence shown here is derived from an EMBL/GenBank/DDBJ whole genome shotgun (WGS) entry which is preliminary data.</text>
</comment>
<dbReference type="PANTHER" id="PTHR30566:SF25">
    <property type="entry name" value="INNER MEMBRANE PROTEIN"/>
    <property type="match status" value="1"/>
</dbReference>
<dbReference type="Gene3D" id="1.10.287.1260">
    <property type="match status" value="1"/>
</dbReference>
<dbReference type="GO" id="GO:0005886">
    <property type="term" value="C:plasma membrane"/>
    <property type="evidence" value="ECO:0007669"/>
    <property type="project" value="UniProtKB-SubCell"/>
</dbReference>
<keyword evidence="6 7" id="KW-0472">Membrane</keyword>
<dbReference type="InterPro" id="IPR023408">
    <property type="entry name" value="MscS_beta-dom_sf"/>
</dbReference>
<dbReference type="PANTHER" id="PTHR30566">
    <property type="entry name" value="YNAI-RELATED MECHANOSENSITIVE ION CHANNEL"/>
    <property type="match status" value="1"/>
</dbReference>
<keyword evidence="5 7" id="KW-1133">Transmembrane helix</keyword>
<dbReference type="InterPro" id="IPR049278">
    <property type="entry name" value="MS_channel_C"/>
</dbReference>
<evidence type="ECO:0000256" key="7">
    <source>
        <dbReference type="SAM" id="Phobius"/>
    </source>
</evidence>
<evidence type="ECO:0000259" key="9">
    <source>
        <dbReference type="Pfam" id="PF21082"/>
    </source>
</evidence>
<reference evidence="10" key="1">
    <citation type="submission" date="2021-02" db="EMBL/GenBank/DDBJ databases">
        <authorList>
            <person name="Cremers G."/>
            <person name="Picone N."/>
        </authorList>
    </citation>
    <scope>NUCLEOTIDE SEQUENCE</scope>
    <source>
        <strain evidence="10">PQ17</strain>
    </source>
</reference>
<dbReference type="SUPFAM" id="SSF82689">
    <property type="entry name" value="Mechanosensitive channel protein MscS (YggB), C-terminal domain"/>
    <property type="match status" value="1"/>
</dbReference>
<feature type="transmembrane region" description="Helical" evidence="7">
    <location>
        <begin position="175"/>
        <end position="196"/>
    </location>
</feature>
<evidence type="ECO:0000256" key="3">
    <source>
        <dbReference type="ARBA" id="ARBA00022475"/>
    </source>
</evidence>
<dbReference type="RefSeq" id="WP_214096262.1">
    <property type="nucleotide sequence ID" value="NZ_CAJNOB010000009.1"/>
</dbReference>
<feature type="transmembrane region" description="Helical" evidence="7">
    <location>
        <begin position="103"/>
        <end position="120"/>
    </location>
</feature>
<feature type="domain" description="Mechanosensitive ion channel MscS C-terminal" evidence="9">
    <location>
        <begin position="355"/>
        <end position="423"/>
    </location>
</feature>
<dbReference type="InterPro" id="IPR010920">
    <property type="entry name" value="LSM_dom_sf"/>
</dbReference>
<protein>
    <submittedName>
        <fullName evidence="10">Uncharacterized protein</fullName>
    </submittedName>
</protein>
<evidence type="ECO:0000313" key="11">
    <source>
        <dbReference type="Proteomes" id="UP000663859"/>
    </source>
</evidence>
<feature type="transmembrane region" description="Helical" evidence="7">
    <location>
        <begin position="253"/>
        <end position="272"/>
    </location>
</feature>
<evidence type="ECO:0000256" key="6">
    <source>
        <dbReference type="ARBA" id="ARBA00023136"/>
    </source>
</evidence>
<keyword evidence="4 7" id="KW-0812">Transmembrane</keyword>
<dbReference type="SUPFAM" id="SSF50182">
    <property type="entry name" value="Sm-like ribonucleoproteins"/>
    <property type="match status" value="1"/>
</dbReference>
<dbReference type="InterPro" id="IPR006685">
    <property type="entry name" value="MscS_channel_2nd"/>
</dbReference>
<dbReference type="Pfam" id="PF00924">
    <property type="entry name" value="MS_channel_2nd"/>
    <property type="match status" value="1"/>
</dbReference>
<dbReference type="InterPro" id="IPR011066">
    <property type="entry name" value="MscS_channel_C_sf"/>
</dbReference>
<gene>
    <name evidence="10" type="ORF">MPNT_170048</name>
</gene>
<evidence type="ECO:0000313" key="10">
    <source>
        <dbReference type="EMBL" id="CAF0694729.1"/>
    </source>
</evidence>
<dbReference type="EMBL" id="CAJNOB010000009">
    <property type="protein sequence ID" value="CAF0694729.1"/>
    <property type="molecule type" value="Genomic_DNA"/>
</dbReference>
<dbReference type="Pfam" id="PF21082">
    <property type="entry name" value="MS_channel_3rd"/>
    <property type="match status" value="1"/>
</dbReference>
<keyword evidence="11" id="KW-1185">Reference proteome</keyword>
<keyword evidence="3" id="KW-1003">Cell membrane</keyword>
<evidence type="ECO:0000256" key="4">
    <source>
        <dbReference type="ARBA" id="ARBA00022692"/>
    </source>
</evidence>
<feature type="transmembrane region" description="Helical" evidence="7">
    <location>
        <begin position="26"/>
        <end position="46"/>
    </location>
</feature>
<sequence>MAFVQTLASRKLVNTLAITLPASVPWLLVAIALGISFALALAWVWLVTHWRVSTREGLLQQILSVCSLPGAFFLFSLVFLFLFRLGAVLWELPQTGLIRRVESLADGASFLSFLWVLFAASEVTRRWCLTRTEGGSTSFRVLLAVGAYTLRYAVLVLGAFFAIEAFVHHPFWRPFLEKIGGIGVIVLAAYAGIRAIDKTAALVRKRYPLEREEDPTARRIHTQLQFFERVGVGAVLFLAIVSILMLFEPLRKVGWSILASAGAAGLVVGWAAQRTVANLFAGFQIAWTQPIRINDVVVVEGEQGRVEEITLTYVVIRLWDERRLILPLSQFVDKPFQNWSRNSGHLLGTVFLYADYTVPVEAIREELLRILQHHPLWDGRMAKVEVTDVKDWGMEIRILLSASSPDKLWDLRCDVRQRLLRFLQDRFPSSLPRYRALLASGAEGIARWLEPKEDTSKP</sequence>
<dbReference type="Gene3D" id="2.30.30.60">
    <property type="match status" value="1"/>
</dbReference>
<dbReference type="Proteomes" id="UP000663859">
    <property type="component" value="Unassembled WGS sequence"/>
</dbReference>
<evidence type="ECO:0000256" key="5">
    <source>
        <dbReference type="ARBA" id="ARBA00022989"/>
    </source>
</evidence>
<comment type="subcellular location">
    <subcellularLocation>
        <location evidence="1">Cell membrane</location>
        <topology evidence="1">Multi-pass membrane protein</topology>
    </subcellularLocation>
</comment>
<feature type="domain" description="Mechanosensitive ion channel MscS" evidence="8">
    <location>
        <begin position="275"/>
        <end position="341"/>
    </location>
</feature>
<evidence type="ECO:0000256" key="1">
    <source>
        <dbReference type="ARBA" id="ARBA00004651"/>
    </source>
</evidence>
<organism evidence="10 11">
    <name type="scientific">Candidatus Methylacidithermus pantelleriae</name>
    <dbReference type="NCBI Taxonomy" id="2744239"/>
    <lineage>
        <taxon>Bacteria</taxon>
        <taxon>Pseudomonadati</taxon>
        <taxon>Verrucomicrobiota</taxon>
        <taxon>Methylacidiphilae</taxon>
        <taxon>Methylacidiphilales</taxon>
        <taxon>Methylacidiphilaceae</taxon>
        <taxon>Candidatus Methylacidithermus</taxon>
    </lineage>
</organism>
<name>A0A8J2BNT7_9BACT</name>
<accession>A0A8J2BNT7</accession>
<feature type="transmembrane region" description="Helical" evidence="7">
    <location>
        <begin position="58"/>
        <end position="83"/>
    </location>
</feature>
<feature type="transmembrane region" description="Helical" evidence="7">
    <location>
        <begin position="226"/>
        <end position="247"/>
    </location>
</feature>
<dbReference type="AlphaFoldDB" id="A0A8J2BNT7"/>